<evidence type="ECO:0000256" key="3">
    <source>
        <dbReference type="SAM" id="Phobius"/>
    </source>
</evidence>
<keyword evidence="5" id="KW-1185">Reference proteome</keyword>
<keyword evidence="3" id="KW-1133">Transmembrane helix</keyword>
<dbReference type="Proteomes" id="UP000238137">
    <property type="component" value="Unassembled WGS sequence"/>
</dbReference>
<feature type="transmembrane region" description="Helical" evidence="3">
    <location>
        <begin position="395"/>
        <end position="417"/>
    </location>
</feature>
<sequence>MEDGQNPDQEAAGNNKSQALGKRRPRGTADPVQVKRPKRRQPAPLPEVKPTAEKARLQLRHIVLACSFVLCVLTPVAVSALYLWTRAADQYASYLGFSVRSESSPSSSELLGGITSLVGITSSSSSDTDILYKFIQSHDLVARVDARLDLRAIWSKAPNDPFFSYTGNATLEDLLNEWDRKVQVYYDNGMIDLRVLAFDAQDAHDIAQAIYEESTLLINQLNDVAREDALKYSRIELEKALERLKAARQAVSEFRNRYQLVDPAADVQSQVGLLTSLQQQLAEALVQLGTLQANAQPGDPRIEQVELRIKVIREQIESERQKFSSETATGEALSEVVGQYESLAVDRQFAENTYTAALAAYDTARAEASRQSRYLAAYVKPTLAQEAEYPERAKLMMILSGFLLVIWVIGVLIFYSLRDRR</sequence>
<feature type="transmembrane region" description="Helical" evidence="3">
    <location>
        <begin position="62"/>
        <end position="84"/>
    </location>
</feature>
<keyword evidence="4" id="KW-0762">Sugar transport</keyword>
<name>A0A422QSG1_9RHOB</name>
<dbReference type="PANTHER" id="PTHR32309">
    <property type="entry name" value="TYROSINE-PROTEIN KINASE"/>
    <property type="match status" value="1"/>
</dbReference>
<evidence type="ECO:0000313" key="4">
    <source>
        <dbReference type="EMBL" id="RNF32886.1"/>
    </source>
</evidence>
<dbReference type="GO" id="GO:0005886">
    <property type="term" value="C:plasma membrane"/>
    <property type="evidence" value="ECO:0007669"/>
    <property type="project" value="TreeGrafter"/>
</dbReference>
<accession>A0A422QSG1</accession>
<dbReference type="PANTHER" id="PTHR32309:SF13">
    <property type="entry name" value="FERRIC ENTEROBACTIN TRANSPORT PROTEIN FEPE"/>
    <property type="match status" value="1"/>
</dbReference>
<evidence type="ECO:0000313" key="5">
    <source>
        <dbReference type="Proteomes" id="UP000238137"/>
    </source>
</evidence>
<dbReference type="AlphaFoldDB" id="A0A422QSG1"/>
<protein>
    <submittedName>
        <fullName evidence="4">Sugar transporter</fullName>
    </submittedName>
</protein>
<proteinExistence type="predicted"/>
<evidence type="ECO:0000256" key="1">
    <source>
        <dbReference type="SAM" id="Coils"/>
    </source>
</evidence>
<keyword evidence="3" id="KW-0812">Transmembrane</keyword>
<feature type="region of interest" description="Disordered" evidence="2">
    <location>
        <begin position="1"/>
        <end position="49"/>
    </location>
</feature>
<feature type="coiled-coil region" evidence="1">
    <location>
        <begin position="230"/>
        <end position="322"/>
    </location>
</feature>
<evidence type="ECO:0000256" key="2">
    <source>
        <dbReference type="SAM" id="MobiDB-lite"/>
    </source>
</evidence>
<keyword evidence="1" id="KW-0175">Coiled coil</keyword>
<dbReference type="GO" id="GO:0004713">
    <property type="term" value="F:protein tyrosine kinase activity"/>
    <property type="evidence" value="ECO:0007669"/>
    <property type="project" value="TreeGrafter"/>
</dbReference>
<reference evidence="4" key="1">
    <citation type="submission" date="2018-05" db="EMBL/GenBank/DDBJ databases">
        <title>Reclassification of Methylarcula marina and Methylarcula terricola as Paracoccus methylarcula sp.nov., comb.nov. and Paracoccus terricola comb.nov.</title>
        <authorList>
            <person name="Shmareva M.N."/>
            <person name="Doronina N.V."/>
            <person name="Vasilenko O.V."/>
            <person name="Tarlachkov S.V."/>
            <person name="Trotsenko Y.A."/>
        </authorList>
    </citation>
    <scope>NUCLEOTIDE SEQUENCE [LARGE SCALE GENOMIC DNA]</scope>
    <source>
        <strain evidence="4">VKM B-2159</strain>
    </source>
</reference>
<gene>
    <name evidence="4" type="ORF">A7A09_019625</name>
</gene>
<dbReference type="InterPro" id="IPR050445">
    <property type="entry name" value="Bact_polysacc_biosynth/exp"/>
</dbReference>
<keyword evidence="3" id="KW-0472">Membrane</keyword>
<dbReference type="EMBL" id="PXNQ02000016">
    <property type="protein sequence ID" value="RNF32886.1"/>
    <property type="molecule type" value="Genomic_DNA"/>
</dbReference>
<keyword evidence="4" id="KW-0813">Transport</keyword>
<feature type="compositionally biased region" description="Polar residues" evidence="2">
    <location>
        <begin position="1"/>
        <end position="18"/>
    </location>
</feature>
<comment type="caution">
    <text evidence="4">The sequence shown here is derived from an EMBL/GenBank/DDBJ whole genome shotgun (WGS) entry which is preliminary data.</text>
</comment>
<organism evidence="4 5">
    <name type="scientific">Paracoccus methylarcula</name>
    <dbReference type="NCBI Taxonomy" id="72022"/>
    <lineage>
        <taxon>Bacteria</taxon>
        <taxon>Pseudomonadati</taxon>
        <taxon>Pseudomonadota</taxon>
        <taxon>Alphaproteobacteria</taxon>
        <taxon>Rhodobacterales</taxon>
        <taxon>Paracoccaceae</taxon>
        <taxon>Paracoccus</taxon>
    </lineage>
</organism>